<dbReference type="Gene3D" id="3.10.450.40">
    <property type="match status" value="1"/>
</dbReference>
<dbReference type="MEROPS" id="M04.020"/>
<dbReference type="SUPFAM" id="SSF55486">
    <property type="entry name" value="Metalloproteases ('zincins'), catalytic domain"/>
    <property type="match status" value="1"/>
</dbReference>
<protein>
    <recommendedName>
        <fullName evidence="9">Neutral metalloproteinase</fullName>
        <ecNumber evidence="9">3.4.24.-</ecNumber>
    </recommendedName>
</protein>
<evidence type="ECO:0000256" key="4">
    <source>
        <dbReference type="ARBA" id="ARBA00022801"/>
    </source>
</evidence>
<dbReference type="PANTHER" id="PTHR33794:SF1">
    <property type="entry name" value="BACILLOLYSIN"/>
    <property type="match status" value="1"/>
</dbReference>
<dbReference type="RefSeq" id="WP_009601640.1">
    <property type="nucleotide sequence ID" value="NZ_AEIU01000075.1"/>
</dbReference>
<feature type="signal peptide" evidence="9">
    <location>
        <begin position="1"/>
        <end position="18"/>
    </location>
</feature>
<dbReference type="InterPro" id="IPR007280">
    <property type="entry name" value="Peptidase_C_arc/bac"/>
</dbReference>
<evidence type="ECO:0000256" key="1">
    <source>
        <dbReference type="ARBA" id="ARBA00009388"/>
    </source>
</evidence>
<gene>
    <name evidence="13" type="ORF">VIBC2010_11854</name>
</gene>
<evidence type="ECO:0000256" key="9">
    <source>
        <dbReference type="RuleBase" id="RU366073"/>
    </source>
</evidence>
<dbReference type="Pfam" id="PF01447">
    <property type="entry name" value="Peptidase_M4"/>
    <property type="match status" value="1"/>
</dbReference>
<feature type="active site" evidence="8">
    <location>
        <position position="330"/>
    </location>
</feature>
<keyword evidence="4 9" id="KW-0378">Hydrolase</keyword>
<dbReference type="STRING" id="796620.VIBC2010_11854"/>
<dbReference type="Gene3D" id="3.10.170.10">
    <property type="match status" value="1"/>
</dbReference>
<dbReference type="Gene3D" id="1.10.390.10">
    <property type="entry name" value="Neutral Protease Domain 2"/>
    <property type="match status" value="1"/>
</dbReference>
<keyword evidence="2 9" id="KW-0645">Protease</keyword>
<evidence type="ECO:0000313" key="13">
    <source>
        <dbReference type="EMBL" id="EFP96258.1"/>
    </source>
</evidence>
<evidence type="ECO:0000256" key="2">
    <source>
        <dbReference type="ARBA" id="ARBA00022670"/>
    </source>
</evidence>
<feature type="domain" description="Peptidase M4" evidence="10">
    <location>
        <begin position="206"/>
        <end position="337"/>
    </location>
</feature>
<evidence type="ECO:0000256" key="3">
    <source>
        <dbReference type="ARBA" id="ARBA00022723"/>
    </source>
</evidence>
<dbReference type="InterPro" id="IPR050728">
    <property type="entry name" value="Zinc_Metalloprotease_M4"/>
</dbReference>
<evidence type="ECO:0000313" key="14">
    <source>
        <dbReference type="Proteomes" id="UP000002943"/>
    </source>
</evidence>
<dbReference type="Proteomes" id="UP000002943">
    <property type="component" value="Unassembled WGS sequence"/>
</dbReference>
<dbReference type="Pfam" id="PF04151">
    <property type="entry name" value="PPC"/>
    <property type="match status" value="1"/>
</dbReference>
<feature type="active site" description="Proton donor" evidence="8">
    <location>
        <position position="412"/>
    </location>
</feature>
<dbReference type="GO" id="GO:0046872">
    <property type="term" value="F:metal ion binding"/>
    <property type="evidence" value="ECO:0007669"/>
    <property type="project" value="UniProtKB-UniRule"/>
</dbReference>
<dbReference type="Gene3D" id="3.10.450.490">
    <property type="match status" value="1"/>
</dbReference>
<dbReference type="OrthoDB" id="5378341at2"/>
<dbReference type="GO" id="GO:0006508">
    <property type="term" value="P:proteolysis"/>
    <property type="evidence" value="ECO:0007669"/>
    <property type="project" value="UniProtKB-KW"/>
</dbReference>
<name>E3BKR4_9VIBR</name>
<organism evidence="13 14">
    <name type="scientific">Vibrio caribbeanicus ATCC BAA-2122</name>
    <dbReference type="NCBI Taxonomy" id="796620"/>
    <lineage>
        <taxon>Bacteria</taxon>
        <taxon>Pseudomonadati</taxon>
        <taxon>Pseudomonadota</taxon>
        <taxon>Gammaproteobacteria</taxon>
        <taxon>Vibrionales</taxon>
        <taxon>Vibrionaceae</taxon>
        <taxon>Vibrio</taxon>
    </lineage>
</organism>
<feature type="domain" description="Peptidase C-terminal archaeal/bacterial" evidence="12">
    <location>
        <begin position="535"/>
        <end position="582"/>
    </location>
</feature>
<evidence type="ECO:0000256" key="7">
    <source>
        <dbReference type="ARBA" id="ARBA00023145"/>
    </source>
</evidence>
<dbReference type="InterPro" id="IPR001570">
    <property type="entry name" value="Peptidase_M4_C_domain"/>
</dbReference>
<dbReference type="GO" id="GO:0004222">
    <property type="term" value="F:metalloendopeptidase activity"/>
    <property type="evidence" value="ECO:0007669"/>
    <property type="project" value="UniProtKB-UniRule"/>
</dbReference>
<keyword evidence="3" id="KW-0479">Metal-binding</keyword>
<evidence type="ECO:0000259" key="11">
    <source>
        <dbReference type="Pfam" id="PF02868"/>
    </source>
</evidence>
<dbReference type="AlphaFoldDB" id="E3BKR4"/>
<comment type="similarity">
    <text evidence="1 9">Belongs to the peptidase M4 family.</text>
</comment>
<keyword evidence="9" id="KW-0964">Secreted</keyword>
<dbReference type="PANTHER" id="PTHR33794">
    <property type="entry name" value="BACILLOLYSIN"/>
    <property type="match status" value="1"/>
</dbReference>
<sequence>MRNINYLLLFPIVSVSQAASVVSIDDIDLAKTINDTNGATQVSSVLPILAFEDVTQASTPIHNLVRKRQLHRGIPVYGQSIVVDQSQRFDTAVDGTVMVGIENDVTSVHPMLSAHQAITIAQNQHKGFTNQSQEDAKANLIIWQDKQALAKLAYKVDFLSFEGMNPSRPINIVDANTGDILDSWEGINFIEAEGPGGNEKSGRYYFGANTKYGGFTVNQYCQMDSDNVVTLDMNNQQYGGQVYQFNCKVNNYKAVNGAYAPLNDAHYFGQRVFDMYKDWMGTRPIQQKLSMRVHYGSNYGNAFWDGRQMTFGDGNYSMYPLATWDVIAHEVSHGFTEQNSGLEYRGMSGGMNESFSDVSAAALSFYVHGDFNWKMGEHVMKYSPAMRYFINPSHDGSSIDHINQYYNGIDVHHSSGIFNKAFYHLATFNGWDIKKAFLTYATANQLFWQPNSNFTQGADGVCKAAAKLGYDTAGVTNAFNRVGIQLHSCSGSAPNPEPTPQPPVPQPNITTVEINQPYPILSSDSDEQHFLLPSSNANEIWIQTYNGSGNVDMYVAIGRPASLTDYDCSSSNQDNSEYCGFDGIKGMNIYTMVTGANSSNEAYFGVSGYVNACDNVYEWASYFYYTAGTEVQYQGNKFIATQDNWGANPYEQYWNWSYQGSCQ</sequence>
<keyword evidence="9" id="KW-0732">Signal</keyword>
<dbReference type="PRINTS" id="PR00730">
    <property type="entry name" value="THERMOLYSIN"/>
</dbReference>
<dbReference type="Gene3D" id="2.60.120.380">
    <property type="match status" value="1"/>
</dbReference>
<evidence type="ECO:0000259" key="10">
    <source>
        <dbReference type="Pfam" id="PF01447"/>
    </source>
</evidence>
<dbReference type="EC" id="3.4.24.-" evidence="9"/>
<keyword evidence="7" id="KW-0865">Zymogen</keyword>
<comment type="function">
    <text evidence="9">Extracellular zinc metalloprotease.</text>
</comment>
<evidence type="ECO:0000256" key="6">
    <source>
        <dbReference type="ARBA" id="ARBA00023049"/>
    </source>
</evidence>
<dbReference type="InterPro" id="IPR013856">
    <property type="entry name" value="Peptidase_M4_domain"/>
</dbReference>
<reference evidence="13 14" key="1">
    <citation type="journal article" date="2012" name="Int. J. Syst. Evol. Microbiol.">
        <title>Vibrio caribbeanicus sp. nov., isolated from the marine sponge Scleritoderma cyanea.</title>
        <authorList>
            <person name="Hoffmann M."/>
            <person name="Monday S.R."/>
            <person name="Allard M.W."/>
            <person name="Strain E.A."/>
            <person name="Whittaker P."/>
            <person name="Naum M."/>
            <person name="McCarthy P.J."/>
            <person name="Lopez J.V."/>
            <person name="Fischer M."/>
            <person name="Brown E.W."/>
        </authorList>
    </citation>
    <scope>NUCLEOTIDE SEQUENCE [LARGE SCALE GENOMIC DNA]</scope>
    <source>
        <strain evidence="13 14">ATCC BAA-2122</strain>
    </source>
</reference>
<keyword evidence="6 9" id="KW-0482">Metalloprotease</keyword>
<feature type="chain" id="PRO_5023080450" description="Neutral metalloproteinase" evidence="9">
    <location>
        <begin position="19"/>
        <end position="663"/>
    </location>
</feature>
<comment type="cofactor">
    <cofactor evidence="9">
        <name>Zn(2+)</name>
        <dbReference type="ChEBI" id="CHEBI:29105"/>
    </cofactor>
</comment>
<dbReference type="Pfam" id="PF02868">
    <property type="entry name" value="Peptidase_M4_C"/>
    <property type="match status" value="1"/>
</dbReference>
<comment type="subcellular location">
    <subcellularLocation>
        <location evidence="9">Secreted</location>
    </subcellularLocation>
</comment>
<evidence type="ECO:0000259" key="12">
    <source>
        <dbReference type="Pfam" id="PF04151"/>
    </source>
</evidence>
<dbReference type="InterPro" id="IPR027268">
    <property type="entry name" value="Peptidase_M4/M1_CTD_sf"/>
</dbReference>
<evidence type="ECO:0000256" key="5">
    <source>
        <dbReference type="ARBA" id="ARBA00022833"/>
    </source>
</evidence>
<evidence type="ECO:0000256" key="8">
    <source>
        <dbReference type="PIRSR" id="PIRSR623612-1"/>
    </source>
</evidence>
<dbReference type="CDD" id="cd09597">
    <property type="entry name" value="M4_TLP"/>
    <property type="match status" value="1"/>
</dbReference>
<keyword evidence="14" id="KW-1185">Reference proteome</keyword>
<dbReference type="GO" id="GO:0005576">
    <property type="term" value="C:extracellular region"/>
    <property type="evidence" value="ECO:0007669"/>
    <property type="project" value="UniProtKB-SubCell"/>
</dbReference>
<keyword evidence="5 9" id="KW-0862">Zinc</keyword>
<proteinExistence type="inferred from homology"/>
<dbReference type="eggNOG" id="COG3227">
    <property type="taxonomic scope" value="Bacteria"/>
</dbReference>
<dbReference type="EMBL" id="AEIU01000075">
    <property type="protein sequence ID" value="EFP96258.1"/>
    <property type="molecule type" value="Genomic_DNA"/>
</dbReference>
<accession>E3BKR4</accession>
<feature type="domain" description="Peptidase M4 C-terminal" evidence="11">
    <location>
        <begin position="340"/>
        <end position="484"/>
    </location>
</feature>
<dbReference type="InterPro" id="IPR023612">
    <property type="entry name" value="Peptidase_M4"/>
</dbReference>
<comment type="caution">
    <text evidence="13">The sequence shown here is derived from an EMBL/GenBank/DDBJ whole genome shotgun (WGS) entry which is preliminary data.</text>
</comment>